<keyword evidence="2" id="KW-1185">Reference proteome</keyword>
<dbReference type="Proteomes" id="UP000027770">
    <property type="component" value="Unassembled WGS sequence"/>
</dbReference>
<comment type="caution">
    <text evidence="1">The sequence shown here is derived from an EMBL/GenBank/DDBJ whole genome shotgun (WGS) entry which is preliminary data.</text>
</comment>
<dbReference type="EMBL" id="JENW01000094">
    <property type="protein sequence ID" value="KEI15630.1"/>
    <property type="molecule type" value="Genomic_DNA"/>
</dbReference>
<organism evidence="1 2">
    <name type="scientific">Clostridium novyi B str. ATCC 27606</name>
    <dbReference type="NCBI Taxonomy" id="1443123"/>
    <lineage>
        <taxon>Bacteria</taxon>
        <taxon>Bacillati</taxon>
        <taxon>Bacillota</taxon>
        <taxon>Clostridia</taxon>
        <taxon>Eubacteriales</taxon>
        <taxon>Clostridiaceae</taxon>
        <taxon>Clostridium</taxon>
    </lineage>
</organism>
<reference evidence="1 2" key="1">
    <citation type="submission" date="2014-02" db="EMBL/GenBank/DDBJ databases">
        <title>Plasmidome dynamics in the species complex Clostridium novyi sensu lato converts strains of independent lineages into distinctly different pathogens.</title>
        <authorList>
            <person name="Skarin H."/>
            <person name="Segerman B."/>
        </authorList>
    </citation>
    <scope>NUCLEOTIDE SEQUENCE [LARGE SCALE GENOMIC DNA]</scope>
    <source>
        <strain evidence="1 2">ATCC 27606</strain>
    </source>
</reference>
<gene>
    <name evidence="1" type="ORF">Z959_12380</name>
</gene>
<dbReference type="NCBIfam" id="TIGR01633">
    <property type="entry name" value="phi3626_gp14_N"/>
    <property type="match status" value="1"/>
</dbReference>
<dbReference type="InterPro" id="IPR006520">
    <property type="entry name" value="Dit_BPSPP_N"/>
</dbReference>
<dbReference type="AlphaFoldDB" id="A0AA40M5N8"/>
<proteinExistence type="predicted"/>
<protein>
    <recommendedName>
        <fullName evidence="3">Phage tail protein</fullName>
    </recommendedName>
</protein>
<sequence length="234" mass="26770">MYGFEFNNKYSKDLGIYVGKRSPIPKAQKVINHIEVPGRSGTLTEDTGAYKNIELTFECTIKDTDVEEKIILLNNWLDGSGILKLDYLTNFFFKVKEVKFEGTEVDYITGDFTVTFICDPFKYYFSGLETIVLKTDKLYSPEFIIKSNPLITIYGTGDVVVSINGNIIKLKNIKDYITIDNTIQECYKDNINCNKQMKGEFPTLLQGENTVYATVCNESSKIDRIEIISNWRCL</sequence>
<accession>A0AA40M5N8</accession>
<evidence type="ECO:0000313" key="2">
    <source>
        <dbReference type="Proteomes" id="UP000027770"/>
    </source>
</evidence>
<evidence type="ECO:0000313" key="1">
    <source>
        <dbReference type="EMBL" id="KEI15630.1"/>
    </source>
</evidence>
<dbReference type="Gene3D" id="2.40.30.200">
    <property type="match status" value="1"/>
</dbReference>
<name>A0AA40M5N8_CLONO</name>
<dbReference type="RefSeq" id="WP_039219938.1">
    <property type="nucleotide sequence ID" value="NZ_JENW01000094.1"/>
</dbReference>
<evidence type="ECO:0008006" key="3">
    <source>
        <dbReference type="Google" id="ProtNLM"/>
    </source>
</evidence>